<protein>
    <submittedName>
        <fullName evidence="2">Uncharacterized protein</fullName>
    </submittedName>
</protein>
<dbReference type="Proteomes" id="UP000031184">
    <property type="component" value="Unassembled WGS sequence"/>
</dbReference>
<feature type="signal peptide" evidence="1">
    <location>
        <begin position="1"/>
        <end position="20"/>
    </location>
</feature>
<dbReference type="PATRIC" id="fig|1226633.4.peg.262"/>
<evidence type="ECO:0000256" key="1">
    <source>
        <dbReference type="SAM" id="SignalP"/>
    </source>
</evidence>
<dbReference type="EMBL" id="AUZI01000008">
    <property type="protein sequence ID" value="KID50073.1"/>
    <property type="molecule type" value="Genomic_DNA"/>
</dbReference>
<name>A0A0B4E993_9FUSO</name>
<reference evidence="2 3" key="1">
    <citation type="submission" date="2013-08" db="EMBL/GenBank/DDBJ databases">
        <title>An opportunistic ruminal bacterium that causes liver abscesses in cattle.</title>
        <authorList>
            <person name="Benahmed F.H."/>
            <person name="Rasmussen M."/>
            <person name="Harbottle H."/>
            <person name="Soppet D."/>
            <person name="Nagaraja T.G."/>
            <person name="Davidson M."/>
        </authorList>
    </citation>
    <scope>NUCLEOTIDE SEQUENCE [LARGE SCALE GENOMIC DNA]</scope>
    <source>
        <strain evidence="2 3">B35</strain>
    </source>
</reference>
<comment type="caution">
    <text evidence="2">The sequence shown here is derived from an EMBL/GenBank/DDBJ whole genome shotgun (WGS) entry which is preliminary data.</text>
</comment>
<evidence type="ECO:0000313" key="3">
    <source>
        <dbReference type="Proteomes" id="UP000031184"/>
    </source>
</evidence>
<feature type="chain" id="PRO_5002086022" evidence="1">
    <location>
        <begin position="21"/>
        <end position="68"/>
    </location>
</feature>
<evidence type="ECO:0000313" key="2">
    <source>
        <dbReference type="EMBL" id="KID50073.1"/>
    </source>
</evidence>
<gene>
    <name evidence="2" type="ORF">C095_01325</name>
</gene>
<keyword evidence="1" id="KW-0732">Signal</keyword>
<proteinExistence type="predicted"/>
<dbReference type="AlphaFoldDB" id="A0A0B4E993"/>
<organism evidence="2 3">
    <name type="scientific">Fusobacterium necrophorum subsp. funduliforme B35</name>
    <dbReference type="NCBI Taxonomy" id="1226633"/>
    <lineage>
        <taxon>Bacteria</taxon>
        <taxon>Fusobacteriati</taxon>
        <taxon>Fusobacteriota</taxon>
        <taxon>Fusobacteriia</taxon>
        <taxon>Fusobacteriales</taxon>
        <taxon>Fusobacteriaceae</taxon>
        <taxon>Fusobacterium</taxon>
    </lineage>
</organism>
<accession>A0A0B4E993</accession>
<sequence>MYKKGLSILFFLFVCFSSFAVEIQKVVDRGEKIEIQLNGAVAANITEAYDEDSRVLFLEIPKTSLTKK</sequence>